<evidence type="ECO:0000313" key="2">
    <source>
        <dbReference type="Proteomes" id="UP000015102"/>
    </source>
</evidence>
<sequence length="72" mass="8318">MNKKDGAIVVVNYKDLDTQKAGYGSQSLYDSRCAPRMITSNDLNAKYGVHPNSFRRWALDVTWFIYVIRNML</sequence>
<protein>
    <submittedName>
        <fullName evidence="1">Uncharacterized protein</fullName>
    </submittedName>
</protein>
<name>T1GUG8_MEGSC</name>
<dbReference type="Proteomes" id="UP000015102">
    <property type="component" value="Unassembled WGS sequence"/>
</dbReference>
<dbReference type="AlphaFoldDB" id="T1GUG8"/>
<accession>T1GUG8</accession>
<proteinExistence type="predicted"/>
<keyword evidence="2" id="KW-1185">Reference proteome</keyword>
<evidence type="ECO:0000313" key="1">
    <source>
        <dbReference type="EnsemblMetazoa" id="MESCA007381-PA"/>
    </source>
</evidence>
<dbReference type="EnsemblMetazoa" id="MESCA007381-RA">
    <property type="protein sequence ID" value="MESCA007381-PA"/>
    <property type="gene ID" value="MESCA007381"/>
</dbReference>
<dbReference type="EMBL" id="CAQQ02120235">
    <property type="status" value="NOT_ANNOTATED_CDS"/>
    <property type="molecule type" value="Genomic_DNA"/>
</dbReference>
<dbReference type="HOGENOM" id="CLU_2725089_0_0_1"/>
<reference evidence="2" key="1">
    <citation type="submission" date="2013-02" db="EMBL/GenBank/DDBJ databases">
        <authorList>
            <person name="Hughes D."/>
        </authorList>
    </citation>
    <scope>NUCLEOTIDE SEQUENCE</scope>
    <source>
        <strain>Durham</strain>
        <strain evidence="2">NC isolate 2 -- Noor lab</strain>
    </source>
</reference>
<organism evidence="1 2">
    <name type="scientific">Megaselia scalaris</name>
    <name type="common">Humpbacked fly</name>
    <name type="synonym">Phora scalaris</name>
    <dbReference type="NCBI Taxonomy" id="36166"/>
    <lineage>
        <taxon>Eukaryota</taxon>
        <taxon>Metazoa</taxon>
        <taxon>Ecdysozoa</taxon>
        <taxon>Arthropoda</taxon>
        <taxon>Hexapoda</taxon>
        <taxon>Insecta</taxon>
        <taxon>Pterygota</taxon>
        <taxon>Neoptera</taxon>
        <taxon>Endopterygota</taxon>
        <taxon>Diptera</taxon>
        <taxon>Brachycera</taxon>
        <taxon>Muscomorpha</taxon>
        <taxon>Platypezoidea</taxon>
        <taxon>Phoridae</taxon>
        <taxon>Megaseliini</taxon>
        <taxon>Megaselia</taxon>
    </lineage>
</organism>
<reference evidence="1" key="2">
    <citation type="submission" date="2015-06" db="UniProtKB">
        <authorList>
            <consortium name="EnsemblMetazoa"/>
        </authorList>
    </citation>
    <scope>IDENTIFICATION</scope>
</reference>
<dbReference type="EMBL" id="CAQQ02120234">
    <property type="status" value="NOT_ANNOTATED_CDS"/>
    <property type="molecule type" value="Genomic_DNA"/>
</dbReference>